<dbReference type="InterPro" id="IPR002622">
    <property type="entry name" value="Transposase_14"/>
</dbReference>
<comment type="caution">
    <text evidence="3">The sequence shown here is derived from an EMBL/GenBank/DDBJ whole genome shotgun (WGS) entry which is preliminary data.</text>
</comment>
<sequence>MHAYSQDLRDRVLGALERGEGPSAIARRYEVSRLWVYQVRQRWEKEGKRQSLPVGGHRRSRIAHKETVIRGWIEKTPDLTLAELSDRLAAEGIEIKVPALWHQLNKWGLSFKKKTLHASEQSRADVQQARTEWRRDQPQWSRGRLVFLDETATTTCMTRLRGRSPRGQRCVASAPYGHWKTTTFIAGLRHDAITAPLVLDGPMNGVAFLAYIETCLCPTLRSGDIVVADNLSCHKVVGVREAIEAVGATLRYLPPYSPDLNPIEKMFSKLKALLRKAAKRTVEALWTEIGKLLDVFTPHECSNYFASCGYVND</sequence>
<gene>
    <name evidence="3" type="ORF">ISP15_16915</name>
</gene>
<dbReference type="Pfam" id="PF01710">
    <property type="entry name" value="HTH_Tnp_IS630"/>
    <property type="match status" value="1"/>
</dbReference>
<dbReference type="InterPro" id="IPR038717">
    <property type="entry name" value="Tc1-like_DDE_dom"/>
</dbReference>
<dbReference type="RefSeq" id="WP_404548981.1">
    <property type="nucleotide sequence ID" value="NZ_JADIKJ010000022.1"/>
</dbReference>
<accession>A0ABW8JLM9</accession>
<dbReference type="InterPro" id="IPR036397">
    <property type="entry name" value="RNaseH_sf"/>
</dbReference>
<dbReference type="Proteomes" id="UP001620461">
    <property type="component" value="Unassembled WGS sequence"/>
</dbReference>
<feature type="domain" description="Transposase Synechocystis PCC 6803" evidence="1">
    <location>
        <begin position="3"/>
        <end position="124"/>
    </location>
</feature>
<organism evidence="3 4">
    <name type="scientific">Dyella jejuensis</name>
    <dbReference type="NCBI Taxonomy" id="1432009"/>
    <lineage>
        <taxon>Bacteria</taxon>
        <taxon>Pseudomonadati</taxon>
        <taxon>Pseudomonadota</taxon>
        <taxon>Gammaproteobacteria</taxon>
        <taxon>Lysobacterales</taxon>
        <taxon>Rhodanobacteraceae</taxon>
        <taxon>Dyella</taxon>
    </lineage>
</organism>
<proteinExistence type="predicted"/>
<dbReference type="NCBIfam" id="NF033545">
    <property type="entry name" value="transpos_IS630"/>
    <property type="match status" value="1"/>
</dbReference>
<feature type="domain" description="Tc1-like transposase DDE" evidence="2">
    <location>
        <begin position="144"/>
        <end position="282"/>
    </location>
</feature>
<dbReference type="InterPro" id="IPR047655">
    <property type="entry name" value="Transpos_IS630-like"/>
</dbReference>
<dbReference type="PANTHER" id="PTHR46564">
    <property type="entry name" value="TRANSPOSASE"/>
    <property type="match status" value="1"/>
</dbReference>
<dbReference type="PANTHER" id="PTHR46564:SF1">
    <property type="entry name" value="TRANSPOSASE"/>
    <property type="match status" value="1"/>
</dbReference>
<protein>
    <submittedName>
        <fullName evidence="3">IS630 family transposase</fullName>
    </submittedName>
</protein>
<evidence type="ECO:0000259" key="2">
    <source>
        <dbReference type="Pfam" id="PF13358"/>
    </source>
</evidence>
<name>A0ABW8JLM9_9GAMM</name>
<evidence type="ECO:0000313" key="4">
    <source>
        <dbReference type="Proteomes" id="UP001620461"/>
    </source>
</evidence>
<dbReference type="SUPFAM" id="SSF46689">
    <property type="entry name" value="Homeodomain-like"/>
    <property type="match status" value="1"/>
</dbReference>
<dbReference type="Pfam" id="PF13358">
    <property type="entry name" value="DDE_3"/>
    <property type="match status" value="1"/>
</dbReference>
<reference evidence="3 4" key="1">
    <citation type="submission" date="2020-10" db="EMBL/GenBank/DDBJ databases">
        <title>Phylogeny of dyella-like bacteria.</title>
        <authorList>
            <person name="Fu J."/>
        </authorList>
    </citation>
    <scope>NUCLEOTIDE SEQUENCE [LARGE SCALE GENOMIC DNA]</scope>
    <source>
        <strain evidence="3 4">JP1</strain>
    </source>
</reference>
<evidence type="ECO:0000313" key="3">
    <source>
        <dbReference type="EMBL" id="MFK2902022.1"/>
    </source>
</evidence>
<evidence type="ECO:0000259" key="1">
    <source>
        <dbReference type="Pfam" id="PF01710"/>
    </source>
</evidence>
<dbReference type="EMBL" id="JADIKJ010000022">
    <property type="protein sequence ID" value="MFK2902022.1"/>
    <property type="molecule type" value="Genomic_DNA"/>
</dbReference>
<dbReference type="InterPro" id="IPR009057">
    <property type="entry name" value="Homeodomain-like_sf"/>
</dbReference>
<dbReference type="Gene3D" id="3.30.420.10">
    <property type="entry name" value="Ribonuclease H-like superfamily/Ribonuclease H"/>
    <property type="match status" value="1"/>
</dbReference>
<keyword evidence="4" id="KW-1185">Reference proteome</keyword>